<dbReference type="InterPro" id="IPR001478">
    <property type="entry name" value="PDZ"/>
</dbReference>
<gene>
    <name evidence="5" type="ORF">ABOZ73_17395</name>
</gene>
<dbReference type="GO" id="GO:0004190">
    <property type="term" value="F:aspartic-type endopeptidase activity"/>
    <property type="evidence" value="ECO:0007669"/>
    <property type="project" value="InterPro"/>
</dbReference>
<name>A0AB39KSQ7_9CAUL</name>
<dbReference type="InterPro" id="IPR021109">
    <property type="entry name" value="Peptidase_aspartic_dom_sf"/>
</dbReference>
<feature type="domain" description="Peptidase A2" evidence="4">
    <location>
        <begin position="265"/>
        <end position="341"/>
    </location>
</feature>
<dbReference type="SMART" id="SM00228">
    <property type="entry name" value="PDZ"/>
    <property type="match status" value="1"/>
</dbReference>
<feature type="signal peptide" evidence="2">
    <location>
        <begin position="1"/>
        <end position="22"/>
    </location>
</feature>
<dbReference type="Pfam" id="PF13650">
    <property type="entry name" value="Asp_protease_2"/>
    <property type="match status" value="1"/>
</dbReference>
<reference evidence="5" key="1">
    <citation type="submission" date="2024-06" db="EMBL/GenBank/DDBJ databases">
        <title>Caulobacter inopinatus, sp. nov.</title>
        <authorList>
            <person name="Donachie S.P."/>
        </authorList>
    </citation>
    <scope>NUCLEOTIDE SEQUENCE</scope>
    <source>
        <strain evidence="5">73W</strain>
    </source>
</reference>
<dbReference type="Pfam" id="PF17820">
    <property type="entry name" value="PDZ_6"/>
    <property type="match status" value="1"/>
</dbReference>
<dbReference type="InterPro" id="IPR036034">
    <property type="entry name" value="PDZ_sf"/>
</dbReference>
<sequence length="601" mass="63537">MKSILMAASAVCALALPAFAHADATSDAVARYVAWRGGAAFQKADGLLLRGEADNGTFKGPLERRIEPGRTVEKFNMGGLATHRAFIGKGGWSVTLSGQVEPLNAIAAQQAEDRRRVTFDDALKTAALQADETFDGKTVQVLRVTLGGKDRYDLLLDPATGALVADRLVQDSDTTETRYSDWRMVEGVRIPFRQQQQVIGDPIGMTVTLTGADIDPKRDDKAFVQPTARKVYAFTGGKTAAAPVAFEFYLGSRIYMPVTVNGTDTRGMLDSGAETTVLDKAFAESLGIKPSAVVTAVGTGGRELSELATGVTLRIGDMELRDLTVALMDLSPIATAIGRPLPVVLGKEMFNEVVVDLDFAGQTIGFHDPARFTPKPGAVAVPVTNSNGLHAIPASIEGAEPVLFDFDLGNGSPLLVFPGYWKPRNLLADRPSSKALAGAIGGMKPRNVATIRTLTLGGVVLKDIPANFGEEDGSALDTTQTLGNIGMPILSRFDLTTDYSRHRILLKPRPDAVGQPFTKDRSGLGARLNDGVFNLSFVAPGSPAEAAGLKAGQKITAVNGQSAKDLAVAGLTRLRTGAAGETLALTLGTGETVNLVLKDYF</sequence>
<dbReference type="AlphaFoldDB" id="A0AB39KSQ7"/>
<feature type="domain" description="PDZ" evidence="3">
    <location>
        <begin position="517"/>
        <end position="572"/>
    </location>
</feature>
<protein>
    <submittedName>
        <fullName evidence="5">Aspartyl protease family protein</fullName>
    </submittedName>
</protein>
<proteinExistence type="predicted"/>
<accession>A0AB39KSQ7</accession>
<dbReference type="InterPro" id="IPR001995">
    <property type="entry name" value="Peptidase_A2_cat"/>
</dbReference>
<dbReference type="RefSeq" id="WP_369059363.1">
    <property type="nucleotide sequence ID" value="NZ_CP158375.1"/>
</dbReference>
<evidence type="ECO:0000256" key="1">
    <source>
        <dbReference type="ARBA" id="ARBA00022801"/>
    </source>
</evidence>
<dbReference type="SUPFAM" id="SSF50156">
    <property type="entry name" value="PDZ domain-like"/>
    <property type="match status" value="1"/>
</dbReference>
<evidence type="ECO:0000259" key="3">
    <source>
        <dbReference type="PROSITE" id="PS50106"/>
    </source>
</evidence>
<organism evidence="5">
    <name type="scientific">Caulobacter sp. 73W</name>
    <dbReference type="NCBI Taxonomy" id="3161137"/>
    <lineage>
        <taxon>Bacteria</taxon>
        <taxon>Pseudomonadati</taxon>
        <taxon>Pseudomonadota</taxon>
        <taxon>Alphaproteobacteria</taxon>
        <taxon>Caulobacterales</taxon>
        <taxon>Caulobacteraceae</taxon>
        <taxon>Caulobacter</taxon>
    </lineage>
</organism>
<dbReference type="SUPFAM" id="SSF50630">
    <property type="entry name" value="Acid proteases"/>
    <property type="match status" value="1"/>
</dbReference>
<dbReference type="GO" id="GO:0006508">
    <property type="term" value="P:proteolysis"/>
    <property type="evidence" value="ECO:0007669"/>
    <property type="project" value="UniProtKB-KW"/>
</dbReference>
<dbReference type="InterPro" id="IPR041489">
    <property type="entry name" value="PDZ_6"/>
</dbReference>
<keyword evidence="1" id="KW-0378">Hydrolase</keyword>
<evidence type="ECO:0000259" key="4">
    <source>
        <dbReference type="PROSITE" id="PS50175"/>
    </source>
</evidence>
<dbReference type="CDD" id="cd05483">
    <property type="entry name" value="retropepsin_like_bacteria"/>
    <property type="match status" value="1"/>
</dbReference>
<evidence type="ECO:0000313" key="5">
    <source>
        <dbReference type="EMBL" id="XDO96521.1"/>
    </source>
</evidence>
<evidence type="ECO:0000256" key="2">
    <source>
        <dbReference type="SAM" id="SignalP"/>
    </source>
</evidence>
<dbReference type="PROSITE" id="PS50175">
    <property type="entry name" value="ASP_PROT_RETROV"/>
    <property type="match status" value="1"/>
</dbReference>
<keyword evidence="5" id="KW-0645">Protease</keyword>
<dbReference type="PROSITE" id="PS50106">
    <property type="entry name" value="PDZ"/>
    <property type="match status" value="1"/>
</dbReference>
<feature type="chain" id="PRO_5044241546" evidence="2">
    <location>
        <begin position="23"/>
        <end position="601"/>
    </location>
</feature>
<dbReference type="InterPro" id="IPR034122">
    <property type="entry name" value="Retropepsin-like_bacterial"/>
</dbReference>
<keyword evidence="2" id="KW-0732">Signal</keyword>
<dbReference type="Gene3D" id="2.30.42.10">
    <property type="match status" value="1"/>
</dbReference>
<dbReference type="Gene3D" id="2.40.70.10">
    <property type="entry name" value="Acid Proteases"/>
    <property type="match status" value="2"/>
</dbReference>
<dbReference type="EMBL" id="CP158375">
    <property type="protein sequence ID" value="XDO96521.1"/>
    <property type="molecule type" value="Genomic_DNA"/>
</dbReference>